<protein>
    <recommendedName>
        <fullName evidence="4">Secreted protein</fullName>
    </recommendedName>
</protein>
<keyword evidence="3" id="KW-1185">Reference proteome</keyword>
<dbReference type="Proteomes" id="UP001159641">
    <property type="component" value="Unassembled WGS sequence"/>
</dbReference>
<name>A0AB34H3H5_ESCRO</name>
<evidence type="ECO:0000313" key="2">
    <source>
        <dbReference type="EMBL" id="KAJ8786196.1"/>
    </source>
</evidence>
<reference evidence="2 3" key="1">
    <citation type="submission" date="2022-11" db="EMBL/GenBank/DDBJ databases">
        <title>Whole genome sequence of Eschrichtius robustus ER-17-0199.</title>
        <authorList>
            <person name="Bruniche-Olsen A."/>
            <person name="Black A.N."/>
            <person name="Fields C.J."/>
            <person name="Walden K."/>
            <person name="Dewoody J.A."/>
        </authorList>
    </citation>
    <scope>NUCLEOTIDE SEQUENCE [LARGE SCALE GENOMIC DNA]</scope>
    <source>
        <strain evidence="2">ER-17-0199</strain>
        <tissue evidence="2">Blubber</tissue>
    </source>
</reference>
<keyword evidence="1" id="KW-0732">Signal</keyword>
<accession>A0AB34H3H5</accession>
<evidence type="ECO:0008006" key="4">
    <source>
        <dbReference type="Google" id="ProtNLM"/>
    </source>
</evidence>
<feature type="signal peptide" evidence="1">
    <location>
        <begin position="1"/>
        <end position="17"/>
    </location>
</feature>
<comment type="caution">
    <text evidence="2">The sequence shown here is derived from an EMBL/GenBank/DDBJ whole genome shotgun (WGS) entry which is preliminary data.</text>
</comment>
<organism evidence="2 3">
    <name type="scientific">Eschrichtius robustus</name>
    <name type="common">California gray whale</name>
    <name type="synonym">Eschrichtius gibbosus</name>
    <dbReference type="NCBI Taxonomy" id="9764"/>
    <lineage>
        <taxon>Eukaryota</taxon>
        <taxon>Metazoa</taxon>
        <taxon>Chordata</taxon>
        <taxon>Craniata</taxon>
        <taxon>Vertebrata</taxon>
        <taxon>Euteleostomi</taxon>
        <taxon>Mammalia</taxon>
        <taxon>Eutheria</taxon>
        <taxon>Laurasiatheria</taxon>
        <taxon>Artiodactyla</taxon>
        <taxon>Whippomorpha</taxon>
        <taxon>Cetacea</taxon>
        <taxon>Mysticeti</taxon>
        <taxon>Eschrichtiidae</taxon>
        <taxon>Eschrichtius</taxon>
    </lineage>
</organism>
<proteinExistence type="predicted"/>
<evidence type="ECO:0000256" key="1">
    <source>
        <dbReference type="SAM" id="SignalP"/>
    </source>
</evidence>
<gene>
    <name evidence="2" type="ORF">J1605_006416</name>
</gene>
<evidence type="ECO:0000313" key="3">
    <source>
        <dbReference type="Proteomes" id="UP001159641"/>
    </source>
</evidence>
<dbReference type="EMBL" id="JAIQCJ010001995">
    <property type="protein sequence ID" value="KAJ8786196.1"/>
    <property type="molecule type" value="Genomic_DNA"/>
</dbReference>
<dbReference type="AlphaFoldDB" id="A0AB34H3H5"/>
<feature type="chain" id="PRO_5044286832" description="Secreted protein" evidence="1">
    <location>
        <begin position="18"/>
        <end position="174"/>
    </location>
</feature>
<sequence>MCLWDCLAVLVSAGVLGCGPGTAACCVASECRDVQTVFTAVPQGSLEDGGCDQKDGVERHRAEHQGSVRLSCSCAGGPGAERQGQGCGSLSAADAAAASDRELGPERSDGSLACTVRPGRAVGAKLSSDSFGASGPHCLSWRLCCPVEAPVDVRPPWTVDLGRQRLLLCLRDSG</sequence>